<name>A0A809RM14_9PROT</name>
<sequence>MVWPSDDAQLTLGVKVETAMILEVAILNVRAGEGVAFEQAFSQAQDIISSMPGYASHQLQRCLESQEKYLLLVQWQRLEDHTIGFRQSQQYQEWKQLLHHFYEPFPTVEHYELVATNGAIAVQPIIPPDAAR</sequence>
<dbReference type="Proteomes" id="UP000463939">
    <property type="component" value="Chromosome"/>
</dbReference>
<dbReference type="PANTHER" id="PTHR34474">
    <property type="entry name" value="SIGNAL TRANSDUCTION PROTEIN TRAP"/>
    <property type="match status" value="1"/>
</dbReference>
<dbReference type="PANTHER" id="PTHR34474:SF2">
    <property type="entry name" value="SIGNAL TRANSDUCTION PROTEIN TRAP"/>
    <property type="match status" value="1"/>
</dbReference>
<organism evidence="2 3">
    <name type="scientific">Sulfuriferula nivalis</name>
    <dbReference type="NCBI Taxonomy" id="2675298"/>
    <lineage>
        <taxon>Bacteria</taxon>
        <taxon>Pseudomonadati</taxon>
        <taxon>Pseudomonadota</taxon>
        <taxon>Betaproteobacteria</taxon>
        <taxon>Nitrosomonadales</taxon>
        <taxon>Sulfuricellaceae</taxon>
        <taxon>Sulfuriferula</taxon>
    </lineage>
</organism>
<evidence type="ECO:0000313" key="2">
    <source>
        <dbReference type="EMBL" id="BBP02455.1"/>
    </source>
</evidence>
<protein>
    <submittedName>
        <fullName evidence="2">Antibiotic biosynthesis monooxygenase</fullName>
    </submittedName>
</protein>
<keyword evidence="2" id="KW-0560">Oxidoreductase</keyword>
<dbReference type="InterPro" id="IPR011008">
    <property type="entry name" value="Dimeric_a/b-barrel"/>
</dbReference>
<evidence type="ECO:0000313" key="3">
    <source>
        <dbReference type="Proteomes" id="UP000463939"/>
    </source>
</evidence>
<gene>
    <name evidence="2" type="ORF">SFSGTM_31630</name>
</gene>
<reference evidence="3" key="1">
    <citation type="submission" date="2019-11" db="EMBL/GenBank/DDBJ databases">
        <title>Isolation and characterization of a novel species in the genus Sulfuriferula.</title>
        <authorList>
            <person name="Mochizuki J."/>
            <person name="Kojima H."/>
            <person name="Fukui M."/>
        </authorList>
    </citation>
    <scope>NUCLEOTIDE SEQUENCE [LARGE SCALE GENOMIC DNA]</scope>
    <source>
        <strain evidence="3">SGTM</strain>
    </source>
</reference>
<dbReference type="GO" id="GO:0004497">
    <property type="term" value="F:monooxygenase activity"/>
    <property type="evidence" value="ECO:0007669"/>
    <property type="project" value="UniProtKB-KW"/>
</dbReference>
<keyword evidence="2" id="KW-0503">Monooxygenase</keyword>
<dbReference type="PROSITE" id="PS51725">
    <property type="entry name" value="ABM"/>
    <property type="match status" value="1"/>
</dbReference>
<dbReference type="Pfam" id="PF03992">
    <property type="entry name" value="ABM"/>
    <property type="match status" value="1"/>
</dbReference>
<accession>A0A809RM14</accession>
<proteinExistence type="predicted"/>
<dbReference type="EMBL" id="AP021881">
    <property type="protein sequence ID" value="BBP02455.1"/>
    <property type="molecule type" value="Genomic_DNA"/>
</dbReference>
<keyword evidence="3" id="KW-1185">Reference proteome</keyword>
<dbReference type="Gene3D" id="3.30.70.100">
    <property type="match status" value="1"/>
</dbReference>
<feature type="domain" description="ABM" evidence="1">
    <location>
        <begin position="21"/>
        <end position="110"/>
    </location>
</feature>
<dbReference type="InterPro" id="IPR050404">
    <property type="entry name" value="Heme-degrading_MO"/>
</dbReference>
<dbReference type="InterPro" id="IPR007138">
    <property type="entry name" value="ABM_dom"/>
</dbReference>
<dbReference type="AlphaFoldDB" id="A0A809RM14"/>
<dbReference type="KEGG" id="sniv:SFSGTM_31630"/>
<evidence type="ECO:0000259" key="1">
    <source>
        <dbReference type="PROSITE" id="PS51725"/>
    </source>
</evidence>
<dbReference type="SUPFAM" id="SSF54909">
    <property type="entry name" value="Dimeric alpha+beta barrel"/>
    <property type="match status" value="1"/>
</dbReference>